<feature type="chain" id="PRO_5014979871" evidence="1">
    <location>
        <begin position="19"/>
        <end position="83"/>
    </location>
</feature>
<accession>A0A2M4D419</accession>
<dbReference type="AlphaFoldDB" id="A0A2M4D419"/>
<feature type="signal peptide" evidence="1">
    <location>
        <begin position="1"/>
        <end position="18"/>
    </location>
</feature>
<keyword evidence="1" id="KW-0732">Signal</keyword>
<protein>
    <submittedName>
        <fullName evidence="2">Putative secreted protein</fullName>
    </submittedName>
</protein>
<reference evidence="2" key="1">
    <citation type="submission" date="2018-01" db="EMBL/GenBank/DDBJ databases">
        <title>An insight into the sialome of Amazonian anophelines.</title>
        <authorList>
            <person name="Ribeiro J.M."/>
            <person name="Scarpassa V."/>
            <person name="Calvo E."/>
        </authorList>
    </citation>
    <scope>NUCLEOTIDE SEQUENCE</scope>
</reference>
<organism evidence="2">
    <name type="scientific">Anopheles darlingi</name>
    <name type="common">Mosquito</name>
    <dbReference type="NCBI Taxonomy" id="43151"/>
    <lineage>
        <taxon>Eukaryota</taxon>
        <taxon>Metazoa</taxon>
        <taxon>Ecdysozoa</taxon>
        <taxon>Arthropoda</taxon>
        <taxon>Hexapoda</taxon>
        <taxon>Insecta</taxon>
        <taxon>Pterygota</taxon>
        <taxon>Neoptera</taxon>
        <taxon>Endopterygota</taxon>
        <taxon>Diptera</taxon>
        <taxon>Nematocera</taxon>
        <taxon>Culicoidea</taxon>
        <taxon>Culicidae</taxon>
        <taxon>Anophelinae</taxon>
        <taxon>Anopheles</taxon>
    </lineage>
</organism>
<sequence>MTAAVLAFISLFLREQRSITLDYYVFTSPTPPSPGETCLVGWDLMMCPSLLQRCVQRHPTRPDEFRGHYMPAAALNQCANNLY</sequence>
<evidence type="ECO:0000313" key="2">
    <source>
        <dbReference type="EMBL" id="MBW72303.1"/>
    </source>
</evidence>
<name>A0A2M4D419_ANODA</name>
<proteinExistence type="predicted"/>
<evidence type="ECO:0000256" key="1">
    <source>
        <dbReference type="SAM" id="SignalP"/>
    </source>
</evidence>
<dbReference type="EMBL" id="GGFL01008125">
    <property type="protein sequence ID" value="MBW72303.1"/>
    <property type="molecule type" value="Transcribed_RNA"/>
</dbReference>